<evidence type="ECO:0000313" key="2">
    <source>
        <dbReference type="EMBL" id="KAF5580937.1"/>
    </source>
</evidence>
<feature type="region of interest" description="Disordered" evidence="1">
    <location>
        <begin position="33"/>
        <end position="107"/>
    </location>
</feature>
<keyword evidence="3" id="KW-1185">Reference proteome</keyword>
<gene>
    <name evidence="2" type="ORF">FSUBG_13268</name>
</gene>
<evidence type="ECO:0000256" key="1">
    <source>
        <dbReference type="SAM" id="MobiDB-lite"/>
    </source>
</evidence>
<name>A0A8H5KX98_GIBSU</name>
<dbReference type="RefSeq" id="XP_036531259.1">
    <property type="nucleotide sequence ID" value="XM_036678141.1"/>
</dbReference>
<dbReference type="AlphaFoldDB" id="A0A8H5KX98"/>
<reference evidence="2 3" key="1">
    <citation type="submission" date="2020-05" db="EMBL/GenBank/DDBJ databases">
        <title>Identification and distribution of gene clusters putatively required for synthesis of sphingolipid metabolism inhibitors in phylogenetically diverse species of the filamentous fungus Fusarium.</title>
        <authorList>
            <person name="Kim H.-S."/>
            <person name="Busman M."/>
            <person name="Brown D.W."/>
            <person name="Divon H."/>
            <person name="Uhlig S."/>
            <person name="Proctor R.H."/>
        </authorList>
    </citation>
    <scope>NUCLEOTIDE SEQUENCE [LARGE SCALE GENOMIC DNA]</scope>
    <source>
        <strain evidence="2 3">NRRL 66333</strain>
    </source>
</reference>
<proteinExistence type="predicted"/>
<dbReference type="GeneID" id="59312859"/>
<feature type="compositionally biased region" description="Basic and acidic residues" evidence="1">
    <location>
        <begin position="66"/>
        <end position="90"/>
    </location>
</feature>
<feature type="compositionally biased region" description="Basic and acidic residues" evidence="1">
    <location>
        <begin position="33"/>
        <end position="57"/>
    </location>
</feature>
<dbReference type="Proteomes" id="UP000547976">
    <property type="component" value="Unassembled WGS sequence"/>
</dbReference>
<feature type="compositionally biased region" description="Basic and acidic residues" evidence="1">
    <location>
        <begin position="98"/>
        <end position="107"/>
    </location>
</feature>
<protein>
    <submittedName>
        <fullName evidence="2">Uncharacterized protein</fullName>
    </submittedName>
</protein>
<dbReference type="OrthoDB" id="5102237at2759"/>
<organism evidence="2 3">
    <name type="scientific">Gibberella subglutinans</name>
    <name type="common">Fusarium subglutinans</name>
    <dbReference type="NCBI Taxonomy" id="42677"/>
    <lineage>
        <taxon>Eukaryota</taxon>
        <taxon>Fungi</taxon>
        <taxon>Dikarya</taxon>
        <taxon>Ascomycota</taxon>
        <taxon>Pezizomycotina</taxon>
        <taxon>Sordariomycetes</taxon>
        <taxon>Hypocreomycetidae</taxon>
        <taxon>Hypocreales</taxon>
        <taxon>Nectriaceae</taxon>
        <taxon>Fusarium</taxon>
        <taxon>Fusarium fujikuroi species complex</taxon>
    </lineage>
</organism>
<sequence length="107" mass="12452">MPYVYKPWILKGLGVESWEQVRMMGEEGLREARRVREEERLRQKSEEKLKAEKENSSKQHVSSETPVKEPREKHDELLGQESGKPEHEANSAHSTNHGKKESTDDEL</sequence>
<accession>A0A8H5KX98</accession>
<comment type="caution">
    <text evidence="2">The sequence shown here is derived from an EMBL/GenBank/DDBJ whole genome shotgun (WGS) entry which is preliminary data.</text>
</comment>
<evidence type="ECO:0000313" key="3">
    <source>
        <dbReference type="Proteomes" id="UP000547976"/>
    </source>
</evidence>
<dbReference type="EMBL" id="JAAOAV010000323">
    <property type="protein sequence ID" value="KAF5580937.1"/>
    <property type="molecule type" value="Genomic_DNA"/>
</dbReference>